<keyword evidence="2" id="KW-0175">Coiled coil</keyword>
<sequence length="564" mass="63437">MVSERLAECTVTYVGSEKRAKASATSLRETVSALEDKLAAFEARLEALEHVESAVSPSVSLANTCREQSRPDITIKLPGSYTTTWHRDWRESNVSTTGSSSDFVFRRTRAEAYTARPSLLTFQCPPYVEAESWDDSSEFYSSEVAAGKYFHDKMLSWDGRVPEMNRRSLRALLLSFVENFLGWVPVMSTAKATALVNEALMTGYRGGEAQDGCLALFILAIGAVASHQVDIKAAELPGIAFFIAGCKRLECLCFLGGNLATLHCRLLQGLYFKMVCRPLLAWNSITQAARNCMYYIGSTSWQHLGSDEREAWQRTFWACSITVDELEATMNMHPIGHRAYHDIVPLPRFEDEDTGFYFFLAQISLRKLLADALDVVGYKSGRVVYAPLVTSELKKQTQEWYDHLPAAVRFPIDNTPIADARISFLRMQFLAMFVVLEWASVLRVLESHNLPPESFDHEELRLACEEAQECTELTALYLEVAMEQLAGWKLGTYVSLWTCFHFLANLVISFKSPALSYISVTTRDTEARAAIEMLRPWDHLSFVSNGLDRMSGMIDRTAGRINRG</sequence>
<dbReference type="EMBL" id="JAKWBI020000050">
    <property type="protein sequence ID" value="KAJ2904556.1"/>
    <property type="molecule type" value="Genomic_DNA"/>
</dbReference>
<feature type="coiled-coil region" evidence="2">
    <location>
        <begin position="24"/>
        <end position="51"/>
    </location>
</feature>
<keyword evidence="1" id="KW-0539">Nucleus</keyword>
<evidence type="ECO:0000259" key="3">
    <source>
        <dbReference type="Pfam" id="PF04082"/>
    </source>
</evidence>
<name>A0AAD5RUS0_9PEZI</name>
<dbReference type="CDD" id="cd12148">
    <property type="entry name" value="fungal_TF_MHR"/>
    <property type="match status" value="1"/>
</dbReference>
<organism evidence="4 5">
    <name type="scientific">Zalerion maritima</name>
    <dbReference type="NCBI Taxonomy" id="339359"/>
    <lineage>
        <taxon>Eukaryota</taxon>
        <taxon>Fungi</taxon>
        <taxon>Dikarya</taxon>
        <taxon>Ascomycota</taxon>
        <taxon>Pezizomycotina</taxon>
        <taxon>Sordariomycetes</taxon>
        <taxon>Lulworthiomycetidae</taxon>
        <taxon>Lulworthiales</taxon>
        <taxon>Lulworthiaceae</taxon>
        <taxon>Zalerion</taxon>
    </lineage>
</organism>
<gene>
    <name evidence="4" type="ORF">MKZ38_007755</name>
</gene>
<dbReference type="GO" id="GO:0006351">
    <property type="term" value="P:DNA-templated transcription"/>
    <property type="evidence" value="ECO:0007669"/>
    <property type="project" value="InterPro"/>
</dbReference>
<feature type="domain" description="Xylanolytic transcriptional activator regulatory" evidence="3">
    <location>
        <begin position="205"/>
        <end position="349"/>
    </location>
</feature>
<dbReference type="GO" id="GO:0003677">
    <property type="term" value="F:DNA binding"/>
    <property type="evidence" value="ECO:0007669"/>
    <property type="project" value="InterPro"/>
</dbReference>
<proteinExistence type="predicted"/>
<dbReference type="InterPro" id="IPR007219">
    <property type="entry name" value="XnlR_reg_dom"/>
</dbReference>
<dbReference type="Proteomes" id="UP001201980">
    <property type="component" value="Unassembled WGS sequence"/>
</dbReference>
<evidence type="ECO:0000313" key="5">
    <source>
        <dbReference type="Proteomes" id="UP001201980"/>
    </source>
</evidence>
<evidence type="ECO:0000256" key="2">
    <source>
        <dbReference type="SAM" id="Coils"/>
    </source>
</evidence>
<evidence type="ECO:0000256" key="1">
    <source>
        <dbReference type="ARBA" id="ARBA00023242"/>
    </source>
</evidence>
<keyword evidence="5" id="KW-1185">Reference proteome</keyword>
<comment type="caution">
    <text evidence="4">The sequence shown here is derived from an EMBL/GenBank/DDBJ whole genome shotgun (WGS) entry which is preliminary data.</text>
</comment>
<dbReference type="GO" id="GO:0008270">
    <property type="term" value="F:zinc ion binding"/>
    <property type="evidence" value="ECO:0007669"/>
    <property type="project" value="InterPro"/>
</dbReference>
<dbReference type="AlphaFoldDB" id="A0AAD5RUS0"/>
<protein>
    <recommendedName>
        <fullName evidence="3">Xylanolytic transcriptional activator regulatory domain-containing protein</fullName>
    </recommendedName>
</protein>
<dbReference type="Pfam" id="PF04082">
    <property type="entry name" value="Fungal_trans"/>
    <property type="match status" value="1"/>
</dbReference>
<dbReference type="PANTHER" id="PTHR47785">
    <property type="entry name" value="ZN(II)2CYS6 TRANSCRIPTION FACTOR (EUROFUNG)-RELATED-RELATED"/>
    <property type="match status" value="1"/>
</dbReference>
<reference evidence="4" key="1">
    <citation type="submission" date="2022-07" db="EMBL/GenBank/DDBJ databases">
        <title>Draft genome sequence of Zalerion maritima ATCC 34329, a (micro)plastics degrading marine fungus.</title>
        <authorList>
            <person name="Paco A."/>
            <person name="Goncalves M.F.M."/>
            <person name="Rocha-Santos T.A.P."/>
            <person name="Alves A."/>
        </authorList>
    </citation>
    <scope>NUCLEOTIDE SEQUENCE</scope>
    <source>
        <strain evidence="4">ATCC 34329</strain>
    </source>
</reference>
<dbReference type="InterPro" id="IPR053181">
    <property type="entry name" value="EcdB-like_regulator"/>
</dbReference>
<accession>A0AAD5RUS0</accession>
<evidence type="ECO:0000313" key="4">
    <source>
        <dbReference type="EMBL" id="KAJ2904556.1"/>
    </source>
</evidence>